<accession>A0A915L7P0</accession>
<keyword evidence="1" id="KW-0812">Transmembrane</keyword>
<evidence type="ECO:0000313" key="3">
    <source>
        <dbReference type="WBParaSite" id="nRc.2.0.1.t47130-RA"/>
    </source>
</evidence>
<dbReference type="AlphaFoldDB" id="A0A915L7P0"/>
<organism evidence="2 3">
    <name type="scientific">Romanomermis culicivorax</name>
    <name type="common">Nematode worm</name>
    <dbReference type="NCBI Taxonomy" id="13658"/>
    <lineage>
        <taxon>Eukaryota</taxon>
        <taxon>Metazoa</taxon>
        <taxon>Ecdysozoa</taxon>
        <taxon>Nematoda</taxon>
        <taxon>Enoplea</taxon>
        <taxon>Dorylaimia</taxon>
        <taxon>Mermithida</taxon>
        <taxon>Mermithoidea</taxon>
        <taxon>Mermithidae</taxon>
        <taxon>Romanomermis</taxon>
    </lineage>
</organism>
<keyword evidence="2" id="KW-1185">Reference proteome</keyword>
<proteinExistence type="predicted"/>
<reference evidence="3" key="1">
    <citation type="submission" date="2022-11" db="UniProtKB">
        <authorList>
            <consortium name="WormBaseParasite"/>
        </authorList>
    </citation>
    <scope>IDENTIFICATION</scope>
</reference>
<keyword evidence="1" id="KW-0472">Membrane</keyword>
<feature type="transmembrane region" description="Helical" evidence="1">
    <location>
        <begin position="103"/>
        <end position="123"/>
    </location>
</feature>
<feature type="transmembrane region" description="Helical" evidence="1">
    <location>
        <begin position="77"/>
        <end position="97"/>
    </location>
</feature>
<evidence type="ECO:0000313" key="2">
    <source>
        <dbReference type="Proteomes" id="UP000887565"/>
    </source>
</evidence>
<keyword evidence="1" id="KW-1133">Transmembrane helix</keyword>
<sequence>NPTASYSDITSSKTEYSSFKRLTVCSGVLRAEMTENPTTSDKSMLTLLKVSGSHIWPDFRRSATALKLMRELKGIKIISSMFLIRFVAQDGADFVIFHSDQDALVVGYIFITLGHGLVSFVGCHRADCAQRTKTFAAPALKSYDS</sequence>
<dbReference type="Proteomes" id="UP000887565">
    <property type="component" value="Unplaced"/>
</dbReference>
<evidence type="ECO:0000256" key="1">
    <source>
        <dbReference type="SAM" id="Phobius"/>
    </source>
</evidence>
<dbReference type="WBParaSite" id="nRc.2.0.1.t47130-RA">
    <property type="protein sequence ID" value="nRc.2.0.1.t47130-RA"/>
    <property type="gene ID" value="nRc.2.0.1.g47130"/>
</dbReference>
<name>A0A915L7P0_ROMCU</name>
<protein>
    <submittedName>
        <fullName evidence="3">Uncharacterized protein</fullName>
    </submittedName>
</protein>